<evidence type="ECO:0000259" key="5">
    <source>
        <dbReference type="PROSITE" id="PS50850"/>
    </source>
</evidence>
<keyword evidence="3 4" id="KW-0472">Membrane</keyword>
<feature type="transmembrane region" description="Helical" evidence="4">
    <location>
        <begin position="84"/>
        <end position="102"/>
    </location>
</feature>
<dbReference type="Proteomes" id="UP001304071">
    <property type="component" value="Chromosome 1"/>
</dbReference>
<feature type="domain" description="Major facilitator superfamily (MFS) profile" evidence="5">
    <location>
        <begin position="15"/>
        <end position="403"/>
    </location>
</feature>
<reference evidence="6 7" key="1">
    <citation type="submission" date="2023-11" db="EMBL/GenBank/DDBJ databases">
        <title>Plant-associative lifestyle of Vibrio porteresiae and its evolutionary dynamics.</title>
        <authorList>
            <person name="Rameshkumar N."/>
            <person name="Kirti K."/>
        </authorList>
    </citation>
    <scope>NUCLEOTIDE SEQUENCE [LARGE SCALE GENOMIC DNA]</scope>
    <source>
        <strain evidence="6 7">MSSRF30</strain>
    </source>
</reference>
<feature type="transmembrane region" description="Helical" evidence="4">
    <location>
        <begin position="169"/>
        <end position="188"/>
    </location>
</feature>
<evidence type="ECO:0000256" key="1">
    <source>
        <dbReference type="ARBA" id="ARBA00022692"/>
    </source>
</evidence>
<dbReference type="RefSeq" id="WP_261895534.1">
    <property type="nucleotide sequence ID" value="NZ_AP024895.1"/>
</dbReference>
<gene>
    <name evidence="6" type="ORF">R8Z52_07850</name>
</gene>
<dbReference type="InterPro" id="IPR036259">
    <property type="entry name" value="MFS_trans_sf"/>
</dbReference>
<evidence type="ECO:0000256" key="3">
    <source>
        <dbReference type="ARBA" id="ARBA00023136"/>
    </source>
</evidence>
<dbReference type="EMBL" id="CP138203">
    <property type="protein sequence ID" value="WPC75100.1"/>
    <property type="molecule type" value="Genomic_DNA"/>
</dbReference>
<dbReference type="PANTHER" id="PTHR42910">
    <property type="entry name" value="TRANSPORTER SCO4007-RELATED"/>
    <property type="match status" value="1"/>
</dbReference>
<feature type="transmembrane region" description="Helical" evidence="4">
    <location>
        <begin position="55"/>
        <end position="72"/>
    </location>
</feature>
<keyword evidence="1 4" id="KW-0812">Transmembrane</keyword>
<evidence type="ECO:0000256" key="4">
    <source>
        <dbReference type="SAM" id="Phobius"/>
    </source>
</evidence>
<dbReference type="PANTHER" id="PTHR42910:SF1">
    <property type="entry name" value="MAJOR FACILITATOR SUPERFAMILY (MFS) PROFILE DOMAIN-CONTAINING PROTEIN"/>
    <property type="match status" value="1"/>
</dbReference>
<protein>
    <submittedName>
        <fullName evidence="6">MFS transporter</fullName>
    </submittedName>
</protein>
<feature type="transmembrane region" description="Helical" evidence="4">
    <location>
        <begin position="17"/>
        <end position="35"/>
    </location>
</feature>
<dbReference type="SUPFAM" id="SSF103473">
    <property type="entry name" value="MFS general substrate transporter"/>
    <property type="match status" value="1"/>
</dbReference>
<keyword evidence="2 4" id="KW-1133">Transmembrane helix</keyword>
<evidence type="ECO:0000313" key="6">
    <source>
        <dbReference type="EMBL" id="WPC75100.1"/>
    </source>
</evidence>
<dbReference type="PROSITE" id="PS50850">
    <property type="entry name" value="MFS"/>
    <property type="match status" value="1"/>
</dbReference>
<dbReference type="InterPro" id="IPR011701">
    <property type="entry name" value="MFS"/>
</dbReference>
<organism evidence="6 7">
    <name type="scientific">Vibrio porteresiae DSM 19223</name>
    <dbReference type="NCBI Taxonomy" id="1123496"/>
    <lineage>
        <taxon>Bacteria</taxon>
        <taxon>Pseudomonadati</taxon>
        <taxon>Pseudomonadota</taxon>
        <taxon>Gammaproteobacteria</taxon>
        <taxon>Vibrionales</taxon>
        <taxon>Vibrionaceae</taxon>
        <taxon>Vibrio</taxon>
    </lineage>
</organism>
<evidence type="ECO:0000256" key="2">
    <source>
        <dbReference type="ARBA" id="ARBA00022989"/>
    </source>
</evidence>
<accession>A0ABZ0QFC3</accession>
<evidence type="ECO:0000313" key="7">
    <source>
        <dbReference type="Proteomes" id="UP001304071"/>
    </source>
</evidence>
<feature type="transmembrane region" description="Helical" evidence="4">
    <location>
        <begin position="349"/>
        <end position="371"/>
    </location>
</feature>
<keyword evidence="7" id="KW-1185">Reference proteome</keyword>
<proteinExistence type="predicted"/>
<name>A0ABZ0QFC3_9VIBR</name>
<dbReference type="InterPro" id="IPR020846">
    <property type="entry name" value="MFS_dom"/>
</dbReference>
<sequence length="404" mass="42854">MTDILFTDAKEQSLSRVLLLMMSMAAGLAVASLYYSQPLLGNLVTDLNVSAQQIGSLPTLTQAGYAIGMLLLTPLGDRVNRRSIILYKGIALVAALLLTSYVHSFALLMFASFLMGLMATLAQDIIPMAAQLSPSSSRGHTVGTVMTGLLCGILLSRVFSGFIGDLWGWRIVFLLAAIFVAVIVALLYKVAPNSQPQSTLSYPQLIGSIAKLFVVHKVVRQAALVQGLLSMGFSAFWTTIALHLSDSPLHLGSSVAGLFGLLGAFGALLAPKLGKLTDKKGGIYVARIGAALTGLSFALMLVTHLLITSIVIELVLMSIATIFFDLGVQMSLIAHQNICYKAAEHALSRVNSILLVGVFIGMSLGSLVASYCYAHMGWTGVMSFATTVSVCALGIRLLNHSDKA</sequence>
<feature type="transmembrane region" description="Helical" evidence="4">
    <location>
        <begin position="377"/>
        <end position="398"/>
    </location>
</feature>
<feature type="transmembrane region" description="Helical" evidence="4">
    <location>
        <begin position="142"/>
        <end position="163"/>
    </location>
</feature>
<feature type="transmembrane region" description="Helical" evidence="4">
    <location>
        <begin position="223"/>
        <end position="244"/>
    </location>
</feature>
<feature type="transmembrane region" description="Helical" evidence="4">
    <location>
        <begin position="250"/>
        <end position="270"/>
    </location>
</feature>
<dbReference type="Gene3D" id="1.20.1250.20">
    <property type="entry name" value="MFS general substrate transporter like domains"/>
    <property type="match status" value="1"/>
</dbReference>
<dbReference type="CDD" id="cd17324">
    <property type="entry name" value="MFS_NepI_like"/>
    <property type="match status" value="1"/>
</dbReference>
<feature type="transmembrane region" description="Helical" evidence="4">
    <location>
        <begin position="282"/>
        <end position="301"/>
    </location>
</feature>
<feature type="transmembrane region" description="Helical" evidence="4">
    <location>
        <begin position="307"/>
        <end position="328"/>
    </location>
</feature>
<dbReference type="Pfam" id="PF07690">
    <property type="entry name" value="MFS_1"/>
    <property type="match status" value="1"/>
</dbReference>